<name>A0A656JNX4_PSESF</name>
<protein>
    <submittedName>
        <fullName evidence="1">GntR family transcriptional regulator</fullName>
    </submittedName>
</protein>
<organism evidence="1 2">
    <name type="scientific">Pseudomonas syringae pv. actinidiae ICMP 19096</name>
    <dbReference type="NCBI Taxonomy" id="1194405"/>
    <lineage>
        <taxon>Bacteria</taxon>
        <taxon>Pseudomonadati</taxon>
        <taxon>Pseudomonadota</taxon>
        <taxon>Gammaproteobacteria</taxon>
        <taxon>Pseudomonadales</taxon>
        <taxon>Pseudomonadaceae</taxon>
        <taxon>Pseudomonas</taxon>
        <taxon>Pseudomonas syringae</taxon>
    </lineage>
</organism>
<evidence type="ECO:0000313" key="1">
    <source>
        <dbReference type="EMBL" id="EPN41856.1"/>
    </source>
</evidence>
<comment type="caution">
    <text evidence="1">The sequence shown here is derived from an EMBL/GenBank/DDBJ whole genome shotgun (WGS) entry which is preliminary data.</text>
</comment>
<sequence>MLRLAEQKAVEPCVEALQYHLNRGVQAVTQYLQSQKADNLKPARTKKNTPA</sequence>
<dbReference type="AlphaFoldDB" id="A0A656JNX4"/>
<evidence type="ECO:0000313" key="2">
    <source>
        <dbReference type="Proteomes" id="UP000018849"/>
    </source>
</evidence>
<reference evidence="1 2" key="1">
    <citation type="journal article" date="2013" name="PLoS Pathog.">
        <title>Genomic analysis of the Kiwifruit pathogen Pseudomonas syringae pv. actinidiae provides insight into the origins of an emergent plant disease.</title>
        <authorList>
            <person name="McCann H.C."/>
            <person name="Rikkerink E.H."/>
            <person name="Bertels F."/>
            <person name="Fiers M."/>
            <person name="Lu A."/>
            <person name="Rees-George J."/>
            <person name="Andersen M.T."/>
            <person name="Gleave A.P."/>
            <person name="Haubold B."/>
            <person name="Wohlers M.W."/>
            <person name="Guttman D.S."/>
            <person name="Wang P.W."/>
            <person name="Straub C."/>
            <person name="Vanneste J.L."/>
            <person name="Rainey P.B."/>
            <person name="Templeton M.D."/>
        </authorList>
    </citation>
    <scope>NUCLEOTIDE SEQUENCE [LARGE SCALE GENOMIC DNA]</scope>
    <source>
        <strain evidence="1 2">ICMP 19096</strain>
    </source>
</reference>
<dbReference type="Proteomes" id="UP000018849">
    <property type="component" value="Unassembled WGS sequence"/>
</dbReference>
<dbReference type="EMBL" id="AOKF01003065">
    <property type="protein sequence ID" value="EPN41856.1"/>
    <property type="molecule type" value="Genomic_DNA"/>
</dbReference>
<accession>A0A656JNX4</accession>
<proteinExistence type="predicted"/>
<gene>
    <name evidence="1" type="ORF">A245_35817</name>
</gene>